<name>A0A836F8A3_9HYME</name>
<evidence type="ECO:0000256" key="2">
    <source>
        <dbReference type="ARBA" id="ARBA00004324"/>
    </source>
</evidence>
<comment type="function">
    <text evidence="10">In unstressed cells, promotes SIAH1-mediated polyubiquitination and degradation of the serine/threonine-protein kinase HIPK2, probably by acting as a loading factor that potentiates complex formation between HIPK2 and ubiquitin ligase SIAH1. In response to DNA damage, localizes to the nucleus following phosphorylation by HIPK2 and modulates the expression of a subset of TP53/p53 target genes by binding to TP53 at target gene promoters. This limits the expression of a number of cell death-mediating TP53 target genes, reducing DNA damage-induced cell death. Enhances the binding of transcription factor TCF7L2/TCF4, a Wnt signaling pathway effector, to the promoters of target genes. Plays a role in stress granule formation.</text>
</comment>
<dbReference type="Pfam" id="PF11029">
    <property type="entry name" value="DAZAP2"/>
    <property type="match status" value="1"/>
</dbReference>
<feature type="non-terminal residue" evidence="11">
    <location>
        <position position="262"/>
    </location>
</feature>
<evidence type="ECO:0000256" key="9">
    <source>
        <dbReference type="ARBA" id="ARBA00034352"/>
    </source>
</evidence>
<dbReference type="OrthoDB" id="6514304at2759"/>
<evidence type="ECO:0000256" key="4">
    <source>
        <dbReference type="ARBA" id="ARBA00022490"/>
    </source>
</evidence>
<evidence type="ECO:0000313" key="11">
    <source>
        <dbReference type="EMBL" id="KAG5322135.1"/>
    </source>
</evidence>
<keyword evidence="6" id="KW-0832">Ubl conjugation</keyword>
<evidence type="ECO:0000256" key="6">
    <source>
        <dbReference type="ARBA" id="ARBA00022843"/>
    </source>
</evidence>
<evidence type="ECO:0000256" key="5">
    <source>
        <dbReference type="ARBA" id="ARBA00022553"/>
    </source>
</evidence>
<dbReference type="PANTHER" id="PTHR31638">
    <property type="entry name" value="DAZ-ASSOCIATED PROTEIN 2"/>
    <property type="match status" value="1"/>
</dbReference>
<dbReference type="EMBL" id="JAANIB010009334">
    <property type="protein sequence ID" value="KAG5322135.1"/>
    <property type="molecule type" value="Genomic_DNA"/>
</dbReference>
<dbReference type="GO" id="GO:0016607">
    <property type="term" value="C:nuclear speck"/>
    <property type="evidence" value="ECO:0007669"/>
    <property type="project" value="UniProtKB-SubCell"/>
</dbReference>
<evidence type="ECO:0000256" key="1">
    <source>
        <dbReference type="ARBA" id="ARBA00004210"/>
    </source>
</evidence>
<keyword evidence="7" id="KW-0539">Nucleus</keyword>
<reference evidence="11 12" key="1">
    <citation type="submission" date="2020-02" db="EMBL/GenBank/DDBJ databases">
        <title>Relaxed selection underlies rapid genomic changes in the transitions from sociality to social parasitism in ants.</title>
        <authorList>
            <person name="Bi X."/>
        </authorList>
    </citation>
    <scope>NUCLEOTIDE SEQUENCE [LARGE SCALE GENOMIC DNA]</scope>
    <source>
        <strain evidence="11">BGI-DK2014b</strain>
        <tissue evidence="11">Whole body</tissue>
    </source>
</reference>
<organism evidence="11 12">
    <name type="scientific">Acromyrmex heyeri</name>
    <dbReference type="NCBI Taxonomy" id="230685"/>
    <lineage>
        <taxon>Eukaryota</taxon>
        <taxon>Metazoa</taxon>
        <taxon>Ecdysozoa</taxon>
        <taxon>Arthropoda</taxon>
        <taxon>Hexapoda</taxon>
        <taxon>Insecta</taxon>
        <taxon>Pterygota</taxon>
        <taxon>Neoptera</taxon>
        <taxon>Endopterygota</taxon>
        <taxon>Hymenoptera</taxon>
        <taxon>Apocrita</taxon>
        <taxon>Aculeata</taxon>
        <taxon>Formicoidea</taxon>
        <taxon>Formicidae</taxon>
        <taxon>Myrmicinae</taxon>
        <taxon>Acromyrmex</taxon>
    </lineage>
</organism>
<protein>
    <recommendedName>
        <fullName evidence="3">DAZ-associated protein 2</fullName>
    </recommendedName>
    <alternativeName>
        <fullName evidence="8">Deleted in azoospermia-associated protein 2</fullName>
    </alternativeName>
    <alternativeName>
        <fullName evidence="9">Proline-rich transcript in brain protein</fullName>
    </alternativeName>
</protein>
<evidence type="ECO:0000256" key="7">
    <source>
        <dbReference type="ARBA" id="ARBA00023242"/>
    </source>
</evidence>
<dbReference type="GO" id="GO:0010494">
    <property type="term" value="C:cytoplasmic stress granule"/>
    <property type="evidence" value="ECO:0007669"/>
    <property type="project" value="UniProtKB-SubCell"/>
</dbReference>
<sequence length="262" mass="28764">MELVWNHNEGENPIAPLISTTRSTCARRGRDLRSAKIMCGFRSSVPRRDADGLRRHSSFLAVWYHVPCWLRSNTHTHAIRDLRIQVELHYVLPYVTAYPVAPHPPTGFVPAPTQPPTYGVAGAAPYGVFPNQPQLYATQGPPPPTYDQTLTHPMMYQPMYGQGYPLQYYPPGYPLQYYPPLAATTAYYPTMQPAPVRPTIMVPNGFDGTRFDGISQPVLPPPPPGVAANAAQLAAMAGHSVALSQKKGSFLGGGTEGGYTFW</sequence>
<comment type="subcellular location">
    <subcellularLocation>
        <location evidence="1">Cytoplasm</location>
        <location evidence="1">Stress granule</location>
    </subcellularLocation>
    <subcellularLocation>
        <location evidence="2">Nucleus speckle</location>
    </subcellularLocation>
</comment>
<evidence type="ECO:0000256" key="10">
    <source>
        <dbReference type="ARBA" id="ARBA00045449"/>
    </source>
</evidence>
<dbReference type="AlphaFoldDB" id="A0A836F8A3"/>
<accession>A0A836F8A3</accession>
<evidence type="ECO:0000256" key="8">
    <source>
        <dbReference type="ARBA" id="ARBA00032174"/>
    </source>
</evidence>
<keyword evidence="5" id="KW-0597">Phosphoprotein</keyword>
<proteinExistence type="predicted"/>
<feature type="non-terminal residue" evidence="11">
    <location>
        <position position="1"/>
    </location>
</feature>
<dbReference type="Proteomes" id="UP000670152">
    <property type="component" value="Unassembled WGS sequence"/>
</dbReference>
<gene>
    <name evidence="11" type="primary">Dazap2</name>
    <name evidence="11" type="ORF">G6Z77_0013575</name>
</gene>
<dbReference type="PANTHER" id="PTHR31638:SF3">
    <property type="entry name" value="DAZ-ASSOCIATED PROTEIN 2"/>
    <property type="match status" value="1"/>
</dbReference>
<keyword evidence="4" id="KW-0963">Cytoplasm</keyword>
<keyword evidence="12" id="KW-1185">Reference proteome</keyword>
<comment type="caution">
    <text evidence="11">The sequence shown here is derived from an EMBL/GenBank/DDBJ whole genome shotgun (WGS) entry which is preliminary data.</text>
</comment>
<evidence type="ECO:0000313" key="12">
    <source>
        <dbReference type="Proteomes" id="UP000670152"/>
    </source>
</evidence>
<dbReference type="InterPro" id="IPR022730">
    <property type="entry name" value="DAZ_assoc-2"/>
</dbReference>
<evidence type="ECO:0000256" key="3">
    <source>
        <dbReference type="ARBA" id="ARBA00014066"/>
    </source>
</evidence>